<proteinExistence type="inferred from homology"/>
<comment type="caution">
    <text evidence="7">The sequence shown here is derived from an EMBL/GenBank/DDBJ whole genome shotgun (WGS) entry which is preliminary data.</text>
</comment>
<evidence type="ECO:0000259" key="6">
    <source>
        <dbReference type="Pfam" id="PF00732"/>
    </source>
</evidence>
<name>A0A1F4S4A7_UNCSA</name>
<dbReference type="EMBL" id="MEUA01000034">
    <property type="protein sequence ID" value="OGC14563.1"/>
    <property type="molecule type" value="Genomic_DNA"/>
</dbReference>
<dbReference type="PANTHER" id="PTHR42784">
    <property type="entry name" value="PYRANOSE 2-OXIDASE"/>
    <property type="match status" value="1"/>
</dbReference>
<comment type="cofactor">
    <cofactor evidence="1">
        <name>FAD</name>
        <dbReference type="ChEBI" id="CHEBI:57692"/>
    </cofactor>
</comment>
<comment type="similarity">
    <text evidence="2">Belongs to the GMC oxidoreductase family.</text>
</comment>
<dbReference type="InterPro" id="IPR036188">
    <property type="entry name" value="FAD/NAD-bd_sf"/>
</dbReference>
<keyword evidence="5" id="KW-0560">Oxidoreductase</keyword>
<dbReference type="Proteomes" id="UP000177905">
    <property type="component" value="Unassembled WGS sequence"/>
</dbReference>
<evidence type="ECO:0000256" key="2">
    <source>
        <dbReference type="ARBA" id="ARBA00010790"/>
    </source>
</evidence>
<evidence type="ECO:0000256" key="5">
    <source>
        <dbReference type="ARBA" id="ARBA00023002"/>
    </source>
</evidence>
<evidence type="ECO:0000256" key="1">
    <source>
        <dbReference type="ARBA" id="ARBA00001974"/>
    </source>
</evidence>
<evidence type="ECO:0000256" key="4">
    <source>
        <dbReference type="ARBA" id="ARBA00022827"/>
    </source>
</evidence>
<reference evidence="7 8" key="1">
    <citation type="journal article" date="2016" name="Nat. Commun.">
        <title>Thousands of microbial genomes shed light on interconnected biogeochemical processes in an aquifer system.</title>
        <authorList>
            <person name="Anantharaman K."/>
            <person name="Brown C.T."/>
            <person name="Hug L.A."/>
            <person name="Sharon I."/>
            <person name="Castelle C.J."/>
            <person name="Probst A.J."/>
            <person name="Thomas B.C."/>
            <person name="Singh A."/>
            <person name="Wilkins M.J."/>
            <person name="Karaoz U."/>
            <person name="Brodie E.L."/>
            <person name="Williams K.H."/>
            <person name="Hubbard S.S."/>
            <person name="Banfield J.F."/>
        </authorList>
    </citation>
    <scope>NUCLEOTIDE SEQUENCE [LARGE SCALE GENOMIC DNA]</scope>
</reference>
<dbReference type="PANTHER" id="PTHR42784:SF1">
    <property type="entry name" value="PYRANOSE 2-OXIDASE"/>
    <property type="match status" value="1"/>
</dbReference>
<dbReference type="AlphaFoldDB" id="A0A1F4S4A7"/>
<dbReference type="SUPFAM" id="SSF51905">
    <property type="entry name" value="FAD/NAD(P)-binding domain"/>
    <property type="match status" value="1"/>
</dbReference>
<dbReference type="GO" id="GO:0050660">
    <property type="term" value="F:flavin adenine dinucleotide binding"/>
    <property type="evidence" value="ECO:0007669"/>
    <property type="project" value="InterPro"/>
</dbReference>
<dbReference type="InterPro" id="IPR051473">
    <property type="entry name" value="P2Ox-like"/>
</dbReference>
<organism evidence="7 8">
    <name type="scientific">candidate division WOR-1 bacterium RIFOXYB2_FULL_36_35</name>
    <dbReference type="NCBI Taxonomy" id="1802578"/>
    <lineage>
        <taxon>Bacteria</taxon>
        <taxon>Bacillati</taxon>
        <taxon>Saganbacteria</taxon>
    </lineage>
</organism>
<evidence type="ECO:0000313" key="7">
    <source>
        <dbReference type="EMBL" id="OGC14563.1"/>
    </source>
</evidence>
<keyword evidence="4" id="KW-0274">FAD</keyword>
<dbReference type="InterPro" id="IPR000172">
    <property type="entry name" value="GMC_OxRdtase_N"/>
</dbReference>
<accession>A0A1F4S4A7</accession>
<dbReference type="Gene3D" id="3.50.50.60">
    <property type="entry name" value="FAD/NAD(P)-binding domain"/>
    <property type="match status" value="1"/>
</dbReference>
<evidence type="ECO:0000256" key="3">
    <source>
        <dbReference type="ARBA" id="ARBA00022630"/>
    </source>
</evidence>
<dbReference type="GO" id="GO:0016614">
    <property type="term" value="F:oxidoreductase activity, acting on CH-OH group of donors"/>
    <property type="evidence" value="ECO:0007669"/>
    <property type="project" value="InterPro"/>
</dbReference>
<keyword evidence="3" id="KW-0285">Flavoprotein</keyword>
<sequence>MTLANYFAFERPNPIPGRLSQQLKATKIFKRLNIPNIRLSVIEDFAGHIVKRFIPGKVDLKEFLADVSGYDFGKTAKKNFGEFTFKAVFPSILKAARKVGYELYPDRKLVNSNHFEDNLRVILSKMSGVTRLMIVGIIVMGSNKTILRALNGSKTQSAMTISLAARVIAALVVDNPIMEKKVGVPTRPKHIQKDQPEKPDFMSLPNAYNSVDSLPHEALRHPDVVCIGSGPSLAAVVEILRKHPNKSVLIIESGGHLSNEEKGGLTQMRRTVLGYEQAGLTTALGFDFSNGISNALFGASIPMPNLVGGGPGIFSGTIEDPEPYIIRQIFSGMNVDHLNERAEEMLGVGLIPKELMPQGSIEFLETALSMGYSGRPLNGMNMARRRPNQTLCEGRAECPSQCPIDAKENPFLREALQYPNVILVANTEAQRIEFKGDEPVLIPVISKLSGRKFNINVEGEARILVGAGTFGSAKLLARSGISPKGRITFHPASEVSAFNPDMGLVDPRGRLQSFLVEFRKNIEGVQGANEGVRPYFPLLLLASPGIIGERAVELLNLYPRTETYGIMMSEGDDSGGSFIRIPGFNELQMIYKMSQEDRLRMKMLAFKTLEIAAHTKRGLFLRALTFPLFPSKLAGEFSQLGFFHRDEIERFKGHLLDNKTFMLNLGFHPLGSSTGNIDRRTGLLLGRKRTYVIDGSSITITKVNPTKTIVVNAMDKGDKIARDM</sequence>
<feature type="domain" description="Glucose-methanol-choline oxidoreductase N-terminal" evidence="6">
    <location>
        <begin position="329"/>
        <end position="484"/>
    </location>
</feature>
<protein>
    <recommendedName>
        <fullName evidence="6">Glucose-methanol-choline oxidoreductase N-terminal domain-containing protein</fullName>
    </recommendedName>
</protein>
<dbReference type="Pfam" id="PF00732">
    <property type="entry name" value="GMC_oxred_N"/>
    <property type="match status" value="1"/>
</dbReference>
<evidence type="ECO:0000313" key="8">
    <source>
        <dbReference type="Proteomes" id="UP000177905"/>
    </source>
</evidence>
<gene>
    <name evidence="7" type="ORF">A2290_01785</name>
</gene>